<evidence type="ECO:0000256" key="12">
    <source>
        <dbReference type="PROSITE-ProRule" id="PRU10141"/>
    </source>
</evidence>
<feature type="binding site" evidence="12">
    <location>
        <position position="45"/>
    </location>
    <ligand>
        <name>ATP</name>
        <dbReference type="ChEBI" id="CHEBI:30616"/>
    </ligand>
</feature>
<dbReference type="PROSITE" id="PS00108">
    <property type="entry name" value="PROTEIN_KINASE_ST"/>
    <property type="match status" value="1"/>
</dbReference>
<evidence type="ECO:0000256" key="1">
    <source>
        <dbReference type="ARBA" id="ARBA00001936"/>
    </source>
</evidence>
<keyword evidence="4 13" id="KW-0723">Serine/threonine-protein kinase</keyword>
<dbReference type="InterPro" id="IPR018451">
    <property type="entry name" value="NAF/FISL_domain"/>
</dbReference>
<keyword evidence="18" id="KW-1185">Reference proteome</keyword>
<dbReference type="FunFam" id="3.30.310.80:FF:000005">
    <property type="entry name" value="Non-specific serine/threonine protein kinase"/>
    <property type="match status" value="1"/>
</dbReference>
<feature type="domain" description="NAF" evidence="16">
    <location>
        <begin position="352"/>
        <end position="376"/>
    </location>
</feature>
<evidence type="ECO:0000256" key="10">
    <source>
        <dbReference type="ARBA" id="ARBA00047899"/>
    </source>
</evidence>
<evidence type="ECO:0000256" key="9">
    <source>
        <dbReference type="ARBA" id="ARBA00023211"/>
    </source>
</evidence>
<proteinExistence type="inferred from homology"/>
<dbReference type="FunFam" id="3.30.200.20:FF:000096">
    <property type="entry name" value="Non-specific serine/threonine protein kinase"/>
    <property type="match status" value="1"/>
</dbReference>
<dbReference type="GO" id="GO:0007165">
    <property type="term" value="P:signal transduction"/>
    <property type="evidence" value="ECO:0007669"/>
    <property type="project" value="InterPro"/>
</dbReference>
<dbReference type="PANTHER" id="PTHR43895:SF140">
    <property type="entry name" value="CBL-INTERACTING SERINE_THREONINE-PROTEIN KINASE 12"/>
    <property type="match status" value="1"/>
</dbReference>
<evidence type="ECO:0000256" key="5">
    <source>
        <dbReference type="ARBA" id="ARBA00022679"/>
    </source>
</evidence>
<evidence type="ECO:0000313" key="17">
    <source>
        <dbReference type="EMBL" id="KAJ1690976.1"/>
    </source>
</evidence>
<keyword evidence="7" id="KW-0418">Kinase</keyword>
<comment type="caution">
    <text evidence="17">The sequence shown here is derived from an EMBL/GenBank/DDBJ whole genome shotgun (WGS) entry which is preliminary data.</text>
</comment>
<dbReference type="InterPro" id="IPR004041">
    <property type="entry name" value="NAF_dom"/>
</dbReference>
<name>A0A9Q0CBQ9_9POAL</name>
<reference evidence="17" key="1">
    <citation type="journal article" date="2022" name="Cell">
        <title>Repeat-based holocentromeres influence genome architecture and karyotype evolution.</title>
        <authorList>
            <person name="Hofstatter P.G."/>
            <person name="Thangavel G."/>
            <person name="Lux T."/>
            <person name="Neumann P."/>
            <person name="Vondrak T."/>
            <person name="Novak P."/>
            <person name="Zhang M."/>
            <person name="Costa L."/>
            <person name="Castellani M."/>
            <person name="Scott A."/>
            <person name="Toegelov H."/>
            <person name="Fuchs J."/>
            <person name="Mata-Sucre Y."/>
            <person name="Dias Y."/>
            <person name="Vanzela A.L.L."/>
            <person name="Huettel B."/>
            <person name="Almeida C.C.S."/>
            <person name="Simkova H."/>
            <person name="Souza G."/>
            <person name="Pedrosa-Harand A."/>
            <person name="Macas J."/>
            <person name="Mayer K.F.X."/>
            <person name="Houben A."/>
            <person name="Marques A."/>
        </authorList>
    </citation>
    <scope>NUCLEOTIDE SEQUENCE</scope>
    <source>
        <strain evidence="17">RhyBre1mFocal</strain>
    </source>
</reference>
<evidence type="ECO:0000256" key="2">
    <source>
        <dbReference type="ARBA" id="ARBA00006234"/>
    </source>
</evidence>
<dbReference type="InterPro" id="IPR000719">
    <property type="entry name" value="Prot_kinase_dom"/>
</dbReference>
<dbReference type="EMBL" id="JAMQYH010000004">
    <property type="protein sequence ID" value="KAJ1690976.1"/>
    <property type="molecule type" value="Genomic_DNA"/>
</dbReference>
<dbReference type="CDD" id="cd12195">
    <property type="entry name" value="CIPK_C"/>
    <property type="match status" value="1"/>
</dbReference>
<organism evidence="17 18">
    <name type="scientific">Rhynchospora breviuscula</name>
    <dbReference type="NCBI Taxonomy" id="2022672"/>
    <lineage>
        <taxon>Eukaryota</taxon>
        <taxon>Viridiplantae</taxon>
        <taxon>Streptophyta</taxon>
        <taxon>Embryophyta</taxon>
        <taxon>Tracheophyta</taxon>
        <taxon>Spermatophyta</taxon>
        <taxon>Magnoliopsida</taxon>
        <taxon>Liliopsida</taxon>
        <taxon>Poales</taxon>
        <taxon>Cyperaceae</taxon>
        <taxon>Cyperoideae</taxon>
        <taxon>Rhynchosporeae</taxon>
        <taxon>Rhynchospora</taxon>
    </lineage>
</organism>
<dbReference type="InterPro" id="IPR017441">
    <property type="entry name" value="Protein_kinase_ATP_BS"/>
</dbReference>
<dbReference type="Pfam" id="PF00069">
    <property type="entry name" value="Pkinase"/>
    <property type="match status" value="1"/>
</dbReference>
<dbReference type="PROSITE" id="PS50011">
    <property type="entry name" value="PROTEIN_KINASE_DOM"/>
    <property type="match status" value="1"/>
</dbReference>
<dbReference type="Pfam" id="PF03822">
    <property type="entry name" value="NAF"/>
    <property type="match status" value="1"/>
</dbReference>
<evidence type="ECO:0000256" key="7">
    <source>
        <dbReference type="ARBA" id="ARBA00022777"/>
    </source>
</evidence>
<dbReference type="Proteomes" id="UP001151287">
    <property type="component" value="Unassembled WGS sequence"/>
</dbReference>
<evidence type="ECO:0000256" key="4">
    <source>
        <dbReference type="ARBA" id="ARBA00022527"/>
    </source>
</evidence>
<comment type="catalytic activity">
    <reaction evidence="11">
        <text>L-seryl-[protein] + ATP = O-phospho-L-seryl-[protein] + ADP + H(+)</text>
        <dbReference type="Rhea" id="RHEA:17989"/>
        <dbReference type="Rhea" id="RHEA-COMP:9863"/>
        <dbReference type="Rhea" id="RHEA-COMP:11604"/>
        <dbReference type="ChEBI" id="CHEBI:15378"/>
        <dbReference type="ChEBI" id="CHEBI:29999"/>
        <dbReference type="ChEBI" id="CHEBI:30616"/>
        <dbReference type="ChEBI" id="CHEBI:83421"/>
        <dbReference type="ChEBI" id="CHEBI:456216"/>
        <dbReference type="EC" id="2.7.11.1"/>
    </reaction>
</comment>
<dbReference type="GO" id="GO:0005524">
    <property type="term" value="F:ATP binding"/>
    <property type="evidence" value="ECO:0007669"/>
    <property type="project" value="UniProtKB-UniRule"/>
</dbReference>
<dbReference type="GO" id="GO:0004674">
    <property type="term" value="F:protein serine/threonine kinase activity"/>
    <property type="evidence" value="ECO:0007669"/>
    <property type="project" value="UniProtKB-KW"/>
</dbReference>
<evidence type="ECO:0000256" key="8">
    <source>
        <dbReference type="ARBA" id="ARBA00022840"/>
    </source>
</evidence>
<evidence type="ECO:0000259" key="15">
    <source>
        <dbReference type="PROSITE" id="PS50011"/>
    </source>
</evidence>
<comment type="cofactor">
    <cofactor evidence="1">
        <name>Mn(2+)</name>
        <dbReference type="ChEBI" id="CHEBI:29035"/>
    </cofactor>
</comment>
<dbReference type="PROSITE" id="PS00107">
    <property type="entry name" value="PROTEIN_KINASE_ATP"/>
    <property type="match status" value="1"/>
</dbReference>
<dbReference type="Gene3D" id="3.30.310.80">
    <property type="entry name" value="Kinase associated domain 1, KA1"/>
    <property type="match status" value="1"/>
</dbReference>
<evidence type="ECO:0000256" key="11">
    <source>
        <dbReference type="ARBA" id="ARBA00048679"/>
    </source>
</evidence>
<comment type="catalytic activity">
    <reaction evidence="10">
        <text>L-threonyl-[protein] + ATP = O-phospho-L-threonyl-[protein] + ADP + H(+)</text>
        <dbReference type="Rhea" id="RHEA:46608"/>
        <dbReference type="Rhea" id="RHEA-COMP:11060"/>
        <dbReference type="Rhea" id="RHEA-COMP:11605"/>
        <dbReference type="ChEBI" id="CHEBI:15378"/>
        <dbReference type="ChEBI" id="CHEBI:30013"/>
        <dbReference type="ChEBI" id="CHEBI:30616"/>
        <dbReference type="ChEBI" id="CHEBI:61977"/>
        <dbReference type="ChEBI" id="CHEBI:456216"/>
        <dbReference type="EC" id="2.7.11.1"/>
    </reaction>
</comment>
<dbReference type="EC" id="2.7.11.1" evidence="3"/>
<keyword evidence="5" id="KW-0808">Transferase</keyword>
<dbReference type="AlphaFoldDB" id="A0A9Q0CBQ9"/>
<sequence length="487" mass="54430">MGAAGDQKKALLLGRYELGRMLGKGNFGKVYHAKNLKTNEEVAIKVLDKEKVFKTHLVQQLKREIEVLKRVRHPYVVQLYEVMATKSKIYIVMEYVGGGELFNKVSKGRLPEDAARKYFQQLISAVAFCHARGVYHRDIKPENLLVDENGDLKVSDFGLSAVAEQTQQDGLFHTLCGTPAYTAPDVLARKGYDAGRADLWSCGVVLFVLMAGYPPFRDHQMIGLVRKIYRAEYRCPSWFSPELRRLIRAILEPNPNKRITIPEIMQNSWFKTDFKQISFYVEDNKFYSYDTVDEPGPESPQSELCSDDESETSSSLHGSMPSMTLKRVKGGLTTSASSPSLIETYKYGLGMRRPPSLNAFDIISFSSGFNLSGLFEEQGEETRFISSAPVPELMSKLEEIGNAVNFTVRTKDCQVSLEATTGGGEKGPLSILAEVFELTPKLVVVEVKKKSGNAAEYAEFCDKELKPRLSGLLVDGNCEENSESETE</sequence>
<evidence type="ECO:0000259" key="16">
    <source>
        <dbReference type="PROSITE" id="PS50816"/>
    </source>
</evidence>
<evidence type="ECO:0000256" key="14">
    <source>
        <dbReference type="SAM" id="MobiDB-lite"/>
    </source>
</evidence>
<feature type="domain" description="Protein kinase" evidence="15">
    <location>
        <begin position="16"/>
        <end position="270"/>
    </location>
</feature>
<evidence type="ECO:0000256" key="6">
    <source>
        <dbReference type="ARBA" id="ARBA00022741"/>
    </source>
</evidence>
<dbReference type="SMART" id="SM00220">
    <property type="entry name" value="S_TKc"/>
    <property type="match status" value="1"/>
</dbReference>
<keyword evidence="6 12" id="KW-0547">Nucleotide-binding</keyword>
<gene>
    <name evidence="17" type="ORF">LUZ63_015131</name>
</gene>
<evidence type="ECO:0000256" key="13">
    <source>
        <dbReference type="RuleBase" id="RU000304"/>
    </source>
</evidence>
<dbReference type="InterPro" id="IPR008271">
    <property type="entry name" value="Ser/Thr_kinase_AS"/>
</dbReference>
<dbReference type="InterPro" id="IPR011009">
    <property type="entry name" value="Kinase-like_dom_sf"/>
</dbReference>
<dbReference type="PANTHER" id="PTHR43895">
    <property type="entry name" value="CALCIUM/CALMODULIN-DEPENDENT PROTEIN KINASE KINASE-RELATED"/>
    <property type="match status" value="1"/>
</dbReference>
<dbReference type="Gene3D" id="1.10.510.10">
    <property type="entry name" value="Transferase(Phosphotransferase) domain 1"/>
    <property type="match status" value="1"/>
</dbReference>
<dbReference type="SUPFAM" id="SSF56112">
    <property type="entry name" value="Protein kinase-like (PK-like)"/>
    <property type="match status" value="1"/>
</dbReference>
<protein>
    <recommendedName>
        <fullName evidence="3">non-specific serine/threonine protein kinase</fullName>
        <ecNumber evidence="3">2.7.11.1</ecNumber>
    </recommendedName>
</protein>
<accession>A0A9Q0CBQ9</accession>
<evidence type="ECO:0000313" key="18">
    <source>
        <dbReference type="Proteomes" id="UP001151287"/>
    </source>
</evidence>
<keyword evidence="9" id="KW-0464">Manganese</keyword>
<feature type="region of interest" description="Disordered" evidence="14">
    <location>
        <begin position="291"/>
        <end position="322"/>
    </location>
</feature>
<keyword evidence="8 12" id="KW-0067">ATP-binding</keyword>
<evidence type="ECO:0000256" key="3">
    <source>
        <dbReference type="ARBA" id="ARBA00012513"/>
    </source>
</evidence>
<dbReference type="PROSITE" id="PS50816">
    <property type="entry name" value="NAF"/>
    <property type="match status" value="1"/>
</dbReference>
<dbReference type="FunFam" id="1.10.510.10:FF:000279">
    <property type="entry name" value="Non-specific serine/threonine protein kinase"/>
    <property type="match status" value="1"/>
</dbReference>
<dbReference type="OrthoDB" id="193931at2759"/>
<comment type="similarity">
    <text evidence="2">Belongs to the protein kinase superfamily. CAMK Ser/Thr protein kinase family. SNF1 subfamily.</text>
</comment>